<dbReference type="STRING" id="1280837.A0A316VHI8"/>
<dbReference type="GeneID" id="37024021"/>
<name>A0A316VHI8_9BASI</name>
<dbReference type="OrthoDB" id="407198at2759"/>
<proteinExistence type="predicted"/>
<dbReference type="EMBL" id="KZ819603">
    <property type="protein sequence ID" value="PWN34965.1"/>
    <property type="molecule type" value="Genomic_DNA"/>
</dbReference>
<organism evidence="2 3">
    <name type="scientific">Meira miltonrushii</name>
    <dbReference type="NCBI Taxonomy" id="1280837"/>
    <lineage>
        <taxon>Eukaryota</taxon>
        <taxon>Fungi</taxon>
        <taxon>Dikarya</taxon>
        <taxon>Basidiomycota</taxon>
        <taxon>Ustilaginomycotina</taxon>
        <taxon>Exobasidiomycetes</taxon>
        <taxon>Exobasidiales</taxon>
        <taxon>Brachybasidiaceae</taxon>
        <taxon>Meira</taxon>
    </lineage>
</organism>
<dbReference type="SUPFAM" id="SSF53098">
    <property type="entry name" value="Ribonuclease H-like"/>
    <property type="match status" value="1"/>
</dbReference>
<evidence type="ECO:0000313" key="2">
    <source>
        <dbReference type="EMBL" id="PWN34965.1"/>
    </source>
</evidence>
<dbReference type="GO" id="GO:0003676">
    <property type="term" value="F:nucleic acid binding"/>
    <property type="evidence" value="ECO:0007669"/>
    <property type="project" value="InterPro"/>
</dbReference>
<dbReference type="AlphaFoldDB" id="A0A316VHI8"/>
<feature type="region of interest" description="Disordered" evidence="1">
    <location>
        <begin position="105"/>
        <end position="146"/>
    </location>
</feature>
<feature type="region of interest" description="Disordered" evidence="1">
    <location>
        <begin position="239"/>
        <end position="258"/>
    </location>
</feature>
<evidence type="ECO:0008006" key="4">
    <source>
        <dbReference type="Google" id="ProtNLM"/>
    </source>
</evidence>
<sequence length="612" mass="67941">MADPRYFELWNRKGSKANDSKINSVQKPDDDQPVALPSGHGFDDAVPGGGGVMSSKTSTTSAASAAPGKVQVRLDTPGGVTYSPSDLSSHNVIKRMFIPYKIGQGSSKHSNENESEGDFTGAAVLPVKSASKRDKEKEYDFEPELRQEVKDPSISEARKYALSINLQELEGRPEGGKAWNEIHDQDKIEEGDEDKTSVAGQSKMTTASTRTTATVTTLATQMPDSSLPDWFRNTSAKKDNAPFTVPPAFTKNPGDHQEPWKAMRWNGHRAFERPSQKDIERGIAPFADINGQGRAPSIAETKREQDDGATIRTTGTYKTDARHLDVADLFVLDPRITRPLRMIRRTDPRQVLLLCNGVYLESNEVASIKAAQAARQAGLDASDVSGVGDGSKKAQELLSKLSLSAEARGGIGILYCPSDDPLSQDEEKLQSLDPRFEVNTSKRLESAPTFARNTERRAQIRAVVAALELANWEEEGFDKIVIGVEQEWIVRGITVDIWRWRHTNWKLNEQGPLGNPGDSVPDRDLWEVLDEAVRKYEVIDCNVRFWHVRSRDVALAKKLARHGALKDVAQRGTMVRWRKKPAPPLAAEIERRKNMKDKTMPHHQGPTLTQVR</sequence>
<gene>
    <name evidence="2" type="ORF">FA14DRAFT_36202</name>
</gene>
<dbReference type="Gene3D" id="3.30.420.10">
    <property type="entry name" value="Ribonuclease H-like superfamily/Ribonuclease H"/>
    <property type="match status" value="1"/>
</dbReference>
<dbReference type="Proteomes" id="UP000245771">
    <property type="component" value="Unassembled WGS sequence"/>
</dbReference>
<feature type="compositionally biased region" description="Basic and acidic residues" evidence="1">
    <location>
        <begin position="591"/>
        <end position="600"/>
    </location>
</feature>
<feature type="compositionally biased region" description="Low complexity" evidence="1">
    <location>
        <begin position="54"/>
        <end position="66"/>
    </location>
</feature>
<keyword evidence="3" id="KW-1185">Reference proteome</keyword>
<feature type="region of interest" description="Disordered" evidence="1">
    <location>
        <begin position="187"/>
        <end position="212"/>
    </location>
</feature>
<dbReference type="RefSeq" id="XP_025355267.1">
    <property type="nucleotide sequence ID" value="XM_025502240.1"/>
</dbReference>
<feature type="region of interest" description="Disordered" evidence="1">
    <location>
        <begin position="591"/>
        <end position="612"/>
    </location>
</feature>
<feature type="compositionally biased region" description="Basic and acidic residues" evidence="1">
    <location>
        <begin position="131"/>
        <end position="146"/>
    </location>
</feature>
<protein>
    <recommendedName>
        <fullName evidence="4">RNase H type-1 domain-containing protein</fullName>
    </recommendedName>
</protein>
<reference evidence="2 3" key="1">
    <citation type="journal article" date="2018" name="Mol. Biol. Evol.">
        <title>Broad Genomic Sampling Reveals a Smut Pathogenic Ancestry of the Fungal Clade Ustilaginomycotina.</title>
        <authorList>
            <person name="Kijpornyongpan T."/>
            <person name="Mondo S.J."/>
            <person name="Barry K."/>
            <person name="Sandor L."/>
            <person name="Lee J."/>
            <person name="Lipzen A."/>
            <person name="Pangilinan J."/>
            <person name="LaButti K."/>
            <person name="Hainaut M."/>
            <person name="Henrissat B."/>
            <person name="Grigoriev I.V."/>
            <person name="Spatafora J.W."/>
            <person name="Aime M.C."/>
        </authorList>
    </citation>
    <scope>NUCLEOTIDE SEQUENCE [LARGE SCALE GENOMIC DNA]</scope>
    <source>
        <strain evidence="2 3">MCA 3882</strain>
    </source>
</reference>
<dbReference type="InterPro" id="IPR036397">
    <property type="entry name" value="RNaseH_sf"/>
</dbReference>
<dbReference type="InterPro" id="IPR012337">
    <property type="entry name" value="RNaseH-like_sf"/>
</dbReference>
<accession>A0A316VHI8</accession>
<feature type="region of interest" description="Disordered" evidence="1">
    <location>
        <begin position="17"/>
        <end position="67"/>
    </location>
</feature>
<evidence type="ECO:0000313" key="3">
    <source>
        <dbReference type="Proteomes" id="UP000245771"/>
    </source>
</evidence>
<dbReference type="InParanoid" id="A0A316VHI8"/>
<evidence type="ECO:0000256" key="1">
    <source>
        <dbReference type="SAM" id="MobiDB-lite"/>
    </source>
</evidence>